<dbReference type="SUPFAM" id="SSF52954">
    <property type="entry name" value="Class II aaRS ABD-related"/>
    <property type="match status" value="1"/>
</dbReference>
<evidence type="ECO:0000256" key="4">
    <source>
        <dbReference type="ARBA" id="ARBA00022741"/>
    </source>
</evidence>
<feature type="binding site" evidence="10">
    <location>
        <position position="365"/>
    </location>
    <ligand>
        <name>L-histidine</name>
        <dbReference type="ChEBI" id="CHEBI:57595"/>
    </ligand>
</feature>
<dbReference type="PIRSF" id="PIRSF001549">
    <property type="entry name" value="His-tRNA_synth"/>
    <property type="match status" value="1"/>
</dbReference>
<name>A0AAD8NJ01_TARER</name>
<evidence type="ECO:0000256" key="6">
    <source>
        <dbReference type="ARBA" id="ARBA00022917"/>
    </source>
</evidence>
<comment type="similarity">
    <text evidence="1">Belongs to the class-II aminoacyl-tRNA synthetase family.</text>
</comment>
<keyword evidence="4" id="KW-0547">Nucleotide-binding</keyword>
<keyword evidence="3" id="KW-0436">Ligase</keyword>
<protein>
    <recommendedName>
        <fullName evidence="2">histidine--tRNA ligase</fullName>
        <ecNumber evidence="2">6.1.1.21</ecNumber>
    </recommendedName>
    <alternativeName>
        <fullName evidence="8">Histidyl-tRNA synthetase</fullName>
    </alternativeName>
</protein>
<dbReference type="AlphaFoldDB" id="A0AAD8NJ01"/>
<dbReference type="InterPro" id="IPR004516">
    <property type="entry name" value="HisRS/HisZ"/>
</dbReference>
<dbReference type="InterPro" id="IPR041715">
    <property type="entry name" value="HisRS-like_core"/>
</dbReference>
<dbReference type="PANTHER" id="PTHR43707:SF1">
    <property type="entry name" value="HISTIDINE--TRNA LIGASE, MITOCHONDRIAL-RELATED"/>
    <property type="match status" value="1"/>
</dbReference>
<accession>A0AAD8NJ01</accession>
<dbReference type="Pfam" id="PF13393">
    <property type="entry name" value="tRNA-synt_His"/>
    <property type="match status" value="1"/>
</dbReference>
<evidence type="ECO:0000256" key="8">
    <source>
        <dbReference type="ARBA" id="ARBA00030619"/>
    </source>
</evidence>
<dbReference type="HAMAP" id="MF_00127">
    <property type="entry name" value="His_tRNA_synth"/>
    <property type="match status" value="1"/>
</dbReference>
<dbReference type="Pfam" id="PF03129">
    <property type="entry name" value="HGTP_anticodon"/>
    <property type="match status" value="1"/>
</dbReference>
<dbReference type="NCBIfam" id="TIGR00442">
    <property type="entry name" value="hisS"/>
    <property type="match status" value="1"/>
</dbReference>
<feature type="region of interest" description="Disordered" evidence="12">
    <location>
        <begin position="73"/>
        <end position="99"/>
    </location>
</feature>
<dbReference type="EMBL" id="JAUHHV010000010">
    <property type="protein sequence ID" value="KAK1409773.1"/>
    <property type="molecule type" value="Genomic_DNA"/>
</dbReference>
<proteinExistence type="inferred from homology"/>
<reference evidence="14" key="1">
    <citation type="journal article" date="2023" name="bioRxiv">
        <title>Improved chromosome-level genome assembly for marigold (Tagetes erecta).</title>
        <authorList>
            <person name="Jiang F."/>
            <person name="Yuan L."/>
            <person name="Wang S."/>
            <person name="Wang H."/>
            <person name="Xu D."/>
            <person name="Wang A."/>
            <person name="Fan W."/>
        </authorList>
    </citation>
    <scope>NUCLEOTIDE SEQUENCE</scope>
    <source>
        <strain evidence="14">WSJ</strain>
        <tissue evidence="14">Leaf</tissue>
    </source>
</reference>
<dbReference type="InterPro" id="IPR006195">
    <property type="entry name" value="aa-tRNA-synth_II"/>
</dbReference>
<comment type="caution">
    <text evidence="14">The sequence shown here is derived from an EMBL/GenBank/DDBJ whole genome shotgun (WGS) entry which is preliminary data.</text>
</comment>
<dbReference type="FunFam" id="3.30.930.10:FF:000054">
    <property type="entry name" value="Histidine--tRNA ligase chloroplastic/mitochondrial"/>
    <property type="match status" value="1"/>
</dbReference>
<keyword evidence="11" id="KW-0175">Coiled coil</keyword>
<evidence type="ECO:0000256" key="11">
    <source>
        <dbReference type="SAM" id="Coils"/>
    </source>
</evidence>
<dbReference type="Gene3D" id="3.40.50.800">
    <property type="entry name" value="Anticodon-binding domain"/>
    <property type="match status" value="1"/>
</dbReference>
<evidence type="ECO:0000313" key="15">
    <source>
        <dbReference type="Proteomes" id="UP001229421"/>
    </source>
</evidence>
<evidence type="ECO:0000259" key="13">
    <source>
        <dbReference type="PROSITE" id="PS50862"/>
    </source>
</evidence>
<dbReference type="PROSITE" id="PS50862">
    <property type="entry name" value="AA_TRNA_LIGASE_II"/>
    <property type="match status" value="1"/>
</dbReference>
<evidence type="ECO:0000256" key="10">
    <source>
        <dbReference type="PIRSR" id="PIRSR001549-1"/>
    </source>
</evidence>
<dbReference type="GO" id="GO:0004821">
    <property type="term" value="F:histidine-tRNA ligase activity"/>
    <property type="evidence" value="ECO:0007669"/>
    <property type="project" value="UniProtKB-EC"/>
</dbReference>
<dbReference type="InterPro" id="IPR004154">
    <property type="entry name" value="Anticodon-bd"/>
</dbReference>
<dbReference type="CDD" id="cd00773">
    <property type="entry name" value="HisRS-like_core"/>
    <property type="match status" value="1"/>
</dbReference>
<dbReference type="GO" id="GO:0006427">
    <property type="term" value="P:histidyl-tRNA aminoacylation"/>
    <property type="evidence" value="ECO:0007669"/>
    <property type="project" value="InterPro"/>
</dbReference>
<dbReference type="InterPro" id="IPR015807">
    <property type="entry name" value="His-tRNA-ligase"/>
</dbReference>
<organism evidence="14 15">
    <name type="scientific">Tagetes erecta</name>
    <name type="common">African marigold</name>
    <dbReference type="NCBI Taxonomy" id="13708"/>
    <lineage>
        <taxon>Eukaryota</taxon>
        <taxon>Viridiplantae</taxon>
        <taxon>Streptophyta</taxon>
        <taxon>Embryophyta</taxon>
        <taxon>Tracheophyta</taxon>
        <taxon>Spermatophyta</taxon>
        <taxon>Magnoliopsida</taxon>
        <taxon>eudicotyledons</taxon>
        <taxon>Gunneridae</taxon>
        <taxon>Pentapetalae</taxon>
        <taxon>asterids</taxon>
        <taxon>campanulids</taxon>
        <taxon>Asterales</taxon>
        <taxon>Asteraceae</taxon>
        <taxon>Asteroideae</taxon>
        <taxon>Heliantheae alliance</taxon>
        <taxon>Tageteae</taxon>
        <taxon>Tagetes</taxon>
    </lineage>
</organism>
<dbReference type="InterPro" id="IPR045864">
    <property type="entry name" value="aa-tRNA-synth_II/BPL/LPL"/>
</dbReference>
<dbReference type="FunFam" id="3.40.50.800:FF:000017">
    <property type="entry name" value="Histidine--tRNA ligase chloroplastic/mitochondrial"/>
    <property type="match status" value="1"/>
</dbReference>
<evidence type="ECO:0000256" key="12">
    <source>
        <dbReference type="SAM" id="MobiDB-lite"/>
    </source>
</evidence>
<dbReference type="PANTHER" id="PTHR43707">
    <property type="entry name" value="HISTIDYL-TRNA SYNTHETASE"/>
    <property type="match status" value="1"/>
</dbReference>
<feature type="binding site" evidence="10">
    <location>
        <position position="207"/>
    </location>
    <ligand>
        <name>L-histidine</name>
        <dbReference type="ChEBI" id="CHEBI:57595"/>
    </ligand>
</feature>
<comment type="catalytic activity">
    <reaction evidence="9">
        <text>tRNA(His) + L-histidine + ATP = L-histidyl-tRNA(His) + AMP + diphosphate + H(+)</text>
        <dbReference type="Rhea" id="RHEA:17313"/>
        <dbReference type="Rhea" id="RHEA-COMP:9665"/>
        <dbReference type="Rhea" id="RHEA-COMP:9689"/>
        <dbReference type="ChEBI" id="CHEBI:15378"/>
        <dbReference type="ChEBI" id="CHEBI:30616"/>
        <dbReference type="ChEBI" id="CHEBI:33019"/>
        <dbReference type="ChEBI" id="CHEBI:57595"/>
        <dbReference type="ChEBI" id="CHEBI:78442"/>
        <dbReference type="ChEBI" id="CHEBI:78527"/>
        <dbReference type="ChEBI" id="CHEBI:456215"/>
        <dbReference type="EC" id="6.1.1.21"/>
    </reaction>
</comment>
<evidence type="ECO:0000256" key="3">
    <source>
        <dbReference type="ARBA" id="ARBA00022598"/>
    </source>
</evidence>
<gene>
    <name evidence="14" type="ORF">QVD17_36302</name>
</gene>
<evidence type="ECO:0000256" key="1">
    <source>
        <dbReference type="ARBA" id="ARBA00008226"/>
    </source>
</evidence>
<evidence type="ECO:0000256" key="9">
    <source>
        <dbReference type="ARBA" id="ARBA00047639"/>
    </source>
</evidence>
<dbReference type="InterPro" id="IPR036621">
    <property type="entry name" value="Anticodon-bd_dom_sf"/>
</dbReference>
<keyword evidence="6" id="KW-0648">Protein biosynthesis</keyword>
<feature type="binding site" evidence="10">
    <location>
        <position position="225"/>
    </location>
    <ligand>
        <name>L-histidine</name>
        <dbReference type="ChEBI" id="CHEBI:57595"/>
    </ligand>
</feature>
<feature type="binding site" evidence="10">
    <location>
        <begin position="369"/>
        <end position="370"/>
    </location>
    <ligand>
        <name>L-histidine</name>
        <dbReference type="ChEBI" id="CHEBI:57595"/>
    </ligand>
</feature>
<dbReference type="Proteomes" id="UP001229421">
    <property type="component" value="Unassembled WGS sequence"/>
</dbReference>
<evidence type="ECO:0000313" key="14">
    <source>
        <dbReference type="EMBL" id="KAK1409773.1"/>
    </source>
</evidence>
<dbReference type="GO" id="GO:0005737">
    <property type="term" value="C:cytoplasm"/>
    <property type="evidence" value="ECO:0007669"/>
    <property type="project" value="InterPro"/>
</dbReference>
<evidence type="ECO:0000256" key="7">
    <source>
        <dbReference type="ARBA" id="ARBA00023146"/>
    </source>
</evidence>
<keyword evidence="7" id="KW-0030">Aminoacyl-tRNA synthetase</keyword>
<dbReference type="SUPFAM" id="SSF55681">
    <property type="entry name" value="Class II aaRS and biotin synthetases"/>
    <property type="match status" value="1"/>
</dbReference>
<feature type="domain" description="Aminoacyl-transfer RNA synthetases class-II family profile" evidence="13">
    <location>
        <begin position="107"/>
        <end position="428"/>
    </location>
</feature>
<feature type="binding site" evidence="10">
    <location>
        <begin position="177"/>
        <end position="179"/>
    </location>
    <ligand>
        <name>L-histidine</name>
        <dbReference type="ChEBI" id="CHEBI:57595"/>
    </ligand>
</feature>
<feature type="coiled-coil region" evidence="11">
    <location>
        <begin position="295"/>
        <end position="344"/>
    </location>
</feature>
<sequence length="519" mass="58680">MIVDRAFVDVHVDGVELEIEKVLILKVIERFSCSSAAMAAAPSHLILHPRFTFFTTTLHHQFTLFARTHHRSSSTETTHAGRPNSVSSPPHQALDYTHKIDVNPPKGTRDFPPEEMRLRNWLFNHFRQVSELFGFEEVDYPVLESEALYIRKAGEEIRDQLYCFEDKGNRRVALRPELTPSLARLVIQKGKSVPLPIKWFAIGQCWRYERMTRGRRREHYQWNMDIIGVPDVTGEAELISSIVAFFKRIGITAKDVGFKISSRKVLQEVLSLYSVSETSFARSCIIIDKMGKIPLEEIKKELELVELSIDAIEDLLQVLSMKSLTELEEKLGGAGEAVRELKQLFSLAEKFGYSEWIQFDASVVRGLAYYTGIVFEGFDREGKLRAICGGGRYDRLLSTFGGDDIPACGFGFGDAVIIELLKERQLLPEVPLEVENIVCSLDPDLQGAAATVATVLRGKGQCVDLVLENKPLKWVFKRAARINAQRLILVGRSEWEKGMVSVKILSTGEQHQVNLDDLQ</sequence>
<evidence type="ECO:0000256" key="2">
    <source>
        <dbReference type="ARBA" id="ARBA00012815"/>
    </source>
</evidence>
<keyword evidence="5" id="KW-0067">ATP-binding</keyword>
<dbReference type="EC" id="6.1.1.21" evidence="2"/>
<feature type="binding site" evidence="10">
    <location>
        <position position="221"/>
    </location>
    <ligand>
        <name>L-histidine</name>
        <dbReference type="ChEBI" id="CHEBI:57595"/>
    </ligand>
</feature>
<dbReference type="GO" id="GO:0005524">
    <property type="term" value="F:ATP binding"/>
    <property type="evidence" value="ECO:0007669"/>
    <property type="project" value="UniProtKB-KW"/>
</dbReference>
<keyword evidence="15" id="KW-1185">Reference proteome</keyword>
<dbReference type="Gene3D" id="3.30.930.10">
    <property type="entry name" value="Bira Bifunctional Protein, Domain 2"/>
    <property type="match status" value="1"/>
</dbReference>
<evidence type="ECO:0000256" key="5">
    <source>
        <dbReference type="ARBA" id="ARBA00022840"/>
    </source>
</evidence>